<feature type="domain" description="Glucose-methanol-choline oxidoreductase N-terminal" evidence="3">
    <location>
        <begin position="311"/>
        <end position="325"/>
    </location>
</feature>
<feature type="chain" id="PRO_5046381289" evidence="2">
    <location>
        <begin position="25"/>
        <end position="629"/>
    </location>
</feature>
<evidence type="ECO:0000259" key="3">
    <source>
        <dbReference type="PROSITE" id="PS00624"/>
    </source>
</evidence>
<dbReference type="Gene3D" id="3.30.560.10">
    <property type="entry name" value="Glucose Oxidase, domain 3"/>
    <property type="match status" value="1"/>
</dbReference>
<accession>A0ABR2IRK7</accession>
<name>A0ABR2IRK7_9PEZI</name>
<evidence type="ECO:0000313" key="5">
    <source>
        <dbReference type="Proteomes" id="UP001390339"/>
    </source>
</evidence>
<dbReference type="PANTHER" id="PTHR11552">
    <property type="entry name" value="GLUCOSE-METHANOL-CHOLINE GMC OXIDOREDUCTASE"/>
    <property type="match status" value="1"/>
</dbReference>
<dbReference type="InterPro" id="IPR007867">
    <property type="entry name" value="GMC_OxRtase_C"/>
</dbReference>
<feature type="signal peptide" evidence="2">
    <location>
        <begin position="1"/>
        <end position="24"/>
    </location>
</feature>
<dbReference type="PANTHER" id="PTHR11552:SF115">
    <property type="entry name" value="DEHYDROGENASE XPTC-RELATED"/>
    <property type="match status" value="1"/>
</dbReference>
<evidence type="ECO:0000313" key="4">
    <source>
        <dbReference type="EMBL" id="KAK8867497.1"/>
    </source>
</evidence>
<dbReference type="SUPFAM" id="SSF51905">
    <property type="entry name" value="FAD/NAD(P)-binding domain"/>
    <property type="match status" value="1"/>
</dbReference>
<organism evidence="4 5">
    <name type="scientific">Apiospora arundinis</name>
    <dbReference type="NCBI Taxonomy" id="335852"/>
    <lineage>
        <taxon>Eukaryota</taxon>
        <taxon>Fungi</taxon>
        <taxon>Dikarya</taxon>
        <taxon>Ascomycota</taxon>
        <taxon>Pezizomycotina</taxon>
        <taxon>Sordariomycetes</taxon>
        <taxon>Xylariomycetidae</taxon>
        <taxon>Amphisphaeriales</taxon>
        <taxon>Apiosporaceae</taxon>
        <taxon>Apiospora</taxon>
    </lineage>
</organism>
<sequence>MSISRSSLLWALAASSALVTPSSGYAIPRSAYQARQVRDASELLPAYDYVFVGGGTAALTVADRLTEDPDTTVLVLEAGPFADPATTLPVVGGGSRRQPLYNFSSVAQEQLGDQVFEVLLGRMVGGSSGANGMAALRGTADDYNRWGQMWESNELGWDWEGLLPYFKKATNFVPPPKDVAERFNITYDTSYWGTESPIFTSWPSFQYPGLDPLVTAFGEMPEVVYAADSGAGRAGVYWFPTLMDPVKHERSFALNGHYENRQRPNYHVVADTPVRRVLLEDDASAAKGAEFVNKNQTFTVVATKEVIVSAGAIHTPKVLQLSGIGPKKILEAAGIETLVDLPGVGQNFMEHVGIATDITIEGLKNIHPNGFDWVNNATFREWVEEAWETNRGGPYSIAFNNIAAWLPLKAITPSMFESLAQELESQDHAAYLPAGTDPTVVAGYKRQMQHLAAAMRSPDTVFARFAVNATLGGTNPIMNQPLSRGTINIDPRDPFGAHPLVDYRTLSNPLERRVLVEMVKWLRRYSFETSLGDLQPLDSSPGPDVVSDEQIGAWLDAKSVLPSDYHPAGTAAMLPLELGGVVDQTLRVYGVKKLRVVDASIMPNLPGGNTCQPVYAIAEKAADMIKSNI</sequence>
<dbReference type="SUPFAM" id="SSF54373">
    <property type="entry name" value="FAD-linked reductases, C-terminal domain"/>
    <property type="match status" value="1"/>
</dbReference>
<dbReference type="Pfam" id="PF00732">
    <property type="entry name" value="GMC_oxred_N"/>
    <property type="match status" value="1"/>
</dbReference>
<proteinExistence type="inferred from homology"/>
<dbReference type="EMBL" id="JAPCWZ010000004">
    <property type="protein sequence ID" value="KAK8867497.1"/>
    <property type="molecule type" value="Genomic_DNA"/>
</dbReference>
<evidence type="ECO:0000256" key="1">
    <source>
        <dbReference type="ARBA" id="ARBA00010790"/>
    </source>
</evidence>
<comment type="similarity">
    <text evidence="1">Belongs to the GMC oxidoreductase family.</text>
</comment>
<dbReference type="Proteomes" id="UP001390339">
    <property type="component" value="Unassembled WGS sequence"/>
</dbReference>
<evidence type="ECO:0000256" key="2">
    <source>
        <dbReference type="SAM" id="SignalP"/>
    </source>
</evidence>
<comment type="caution">
    <text evidence="4">The sequence shown here is derived from an EMBL/GenBank/DDBJ whole genome shotgun (WGS) entry which is preliminary data.</text>
</comment>
<dbReference type="InterPro" id="IPR012132">
    <property type="entry name" value="GMC_OxRdtase"/>
</dbReference>
<gene>
    <name evidence="4" type="ORF">PGQ11_006075</name>
</gene>
<dbReference type="Gene3D" id="3.50.50.60">
    <property type="entry name" value="FAD/NAD(P)-binding domain"/>
    <property type="match status" value="1"/>
</dbReference>
<dbReference type="PROSITE" id="PS00624">
    <property type="entry name" value="GMC_OXRED_2"/>
    <property type="match status" value="1"/>
</dbReference>
<dbReference type="Pfam" id="PF05199">
    <property type="entry name" value="GMC_oxred_C"/>
    <property type="match status" value="1"/>
</dbReference>
<dbReference type="PIRSF" id="PIRSF000137">
    <property type="entry name" value="Alcohol_oxidase"/>
    <property type="match status" value="1"/>
</dbReference>
<protein>
    <submittedName>
        <fullName evidence="4">GMC oxidoreductase</fullName>
    </submittedName>
</protein>
<keyword evidence="2" id="KW-0732">Signal</keyword>
<reference evidence="4 5" key="1">
    <citation type="journal article" date="2024" name="IMA Fungus">
        <title>Apiospora arundinis, a panoply of carbohydrate-active enzymes and secondary metabolites.</title>
        <authorList>
            <person name="Sorensen T."/>
            <person name="Petersen C."/>
            <person name="Muurmann A.T."/>
            <person name="Christiansen J.V."/>
            <person name="Brundto M.L."/>
            <person name="Overgaard C.K."/>
            <person name="Boysen A.T."/>
            <person name="Wollenberg R.D."/>
            <person name="Larsen T.O."/>
            <person name="Sorensen J.L."/>
            <person name="Nielsen K.L."/>
            <person name="Sondergaard T.E."/>
        </authorList>
    </citation>
    <scope>NUCLEOTIDE SEQUENCE [LARGE SCALE GENOMIC DNA]</scope>
    <source>
        <strain evidence="4 5">AAU 773</strain>
    </source>
</reference>
<dbReference type="InterPro" id="IPR036188">
    <property type="entry name" value="FAD/NAD-bd_sf"/>
</dbReference>
<dbReference type="InterPro" id="IPR000172">
    <property type="entry name" value="GMC_OxRdtase_N"/>
</dbReference>
<keyword evidence="5" id="KW-1185">Reference proteome</keyword>